<accession>A0ABP1AUE5</accession>
<organism evidence="3 4">
    <name type="scientific">Sphagnum jensenii</name>
    <dbReference type="NCBI Taxonomy" id="128206"/>
    <lineage>
        <taxon>Eukaryota</taxon>
        <taxon>Viridiplantae</taxon>
        <taxon>Streptophyta</taxon>
        <taxon>Embryophyta</taxon>
        <taxon>Bryophyta</taxon>
        <taxon>Sphagnophytina</taxon>
        <taxon>Sphagnopsida</taxon>
        <taxon>Sphagnales</taxon>
        <taxon>Sphagnaceae</taxon>
        <taxon>Sphagnum</taxon>
    </lineage>
</organism>
<dbReference type="EMBL" id="OZ023717">
    <property type="protein sequence ID" value="CAK9866131.1"/>
    <property type="molecule type" value="Genomic_DNA"/>
</dbReference>
<evidence type="ECO:0000256" key="1">
    <source>
        <dbReference type="ARBA" id="ARBA00023002"/>
    </source>
</evidence>
<evidence type="ECO:0000313" key="4">
    <source>
        <dbReference type="Proteomes" id="UP001497522"/>
    </source>
</evidence>
<dbReference type="PANTHER" id="PTHR10366:SF852">
    <property type="entry name" value="CINNAMOYL-COA REDUCTASE CAD2"/>
    <property type="match status" value="1"/>
</dbReference>
<dbReference type="Proteomes" id="UP001497522">
    <property type="component" value="Chromosome 16"/>
</dbReference>
<dbReference type="Gene3D" id="3.40.50.720">
    <property type="entry name" value="NAD(P)-binding Rossmann-like Domain"/>
    <property type="match status" value="1"/>
</dbReference>
<dbReference type="InterPro" id="IPR036291">
    <property type="entry name" value="NAD(P)-bd_dom_sf"/>
</dbReference>
<dbReference type="PANTHER" id="PTHR10366">
    <property type="entry name" value="NAD DEPENDENT EPIMERASE/DEHYDRATASE"/>
    <property type="match status" value="1"/>
</dbReference>
<dbReference type="Pfam" id="PF01370">
    <property type="entry name" value="Epimerase"/>
    <property type="match status" value="1"/>
</dbReference>
<evidence type="ECO:0000259" key="2">
    <source>
        <dbReference type="Pfam" id="PF01370"/>
    </source>
</evidence>
<evidence type="ECO:0000313" key="3">
    <source>
        <dbReference type="EMBL" id="CAK9866131.1"/>
    </source>
</evidence>
<dbReference type="SUPFAM" id="SSF51735">
    <property type="entry name" value="NAD(P)-binding Rossmann-fold domains"/>
    <property type="match status" value="1"/>
</dbReference>
<reference evidence="3" key="1">
    <citation type="submission" date="2024-03" db="EMBL/GenBank/DDBJ databases">
        <authorList>
            <consortium name="ELIXIR-Norway"/>
            <consortium name="Elixir Norway"/>
        </authorList>
    </citation>
    <scope>NUCLEOTIDE SEQUENCE</scope>
</reference>
<gene>
    <name evidence="3" type="ORF">CSSPJE1EN2_LOCUS9126</name>
</gene>
<dbReference type="CDD" id="cd08958">
    <property type="entry name" value="FR_SDR_e"/>
    <property type="match status" value="1"/>
</dbReference>
<dbReference type="InterPro" id="IPR001509">
    <property type="entry name" value="Epimerase_deHydtase"/>
</dbReference>
<dbReference type="InterPro" id="IPR050425">
    <property type="entry name" value="NAD(P)_dehydrat-like"/>
</dbReference>
<proteinExistence type="predicted"/>
<feature type="domain" description="NAD-dependent epimerase/dehydratase" evidence="2">
    <location>
        <begin position="6"/>
        <end position="239"/>
    </location>
</feature>
<keyword evidence="4" id="KW-1185">Reference proteome</keyword>
<protein>
    <recommendedName>
        <fullName evidence="2">NAD-dependent epimerase/dehydratase domain-containing protein</fullName>
    </recommendedName>
</protein>
<keyword evidence="1" id="KW-0560">Oxidoreductase</keyword>
<sequence length="326" mass="35663">MAGKTVCVTGASGFIASWLVKLLLERGYTVRGTVRNPEKSKHLLQLPGASDNLKLVAANLLEQGGFDEAVQGCDGVFHTASPYFTKNVTDPQAQLIDPAVKGTLNVLASCARAQTKKVVLTSSVAAVALTPKRTAGSFVDESWWTDVDYCEENKLWYNISKTLAEKAAWDFAKENGLNMATINPAMVIGPVLQDSKNTSIEIIVDILNGTMKTFPNVSIGWVGVKDVAMAHILVFESAHATGRHICSERVLHYADLIAILSKLYPTYPICAKDADETIARVPIFTLSNQKLKELGINFQPIEDVFQEAVTSFKECKYPSLRHRESS</sequence>
<name>A0ABP1AUE5_9BRYO</name>